<proteinExistence type="predicted"/>
<name>A0A6J5SYN9_9CAUD</name>
<accession>A0A6J5SYN9</accession>
<dbReference type="EMBL" id="LR796981">
    <property type="protein sequence ID" value="CAB4178742.1"/>
    <property type="molecule type" value="Genomic_DNA"/>
</dbReference>
<reference evidence="2" key="1">
    <citation type="submission" date="2020-05" db="EMBL/GenBank/DDBJ databases">
        <authorList>
            <person name="Chiriac C."/>
            <person name="Salcher M."/>
            <person name="Ghai R."/>
            <person name="Kavagutti S V."/>
        </authorList>
    </citation>
    <scope>NUCLEOTIDE SEQUENCE</scope>
</reference>
<dbReference type="EMBL" id="LR797501">
    <property type="protein sequence ID" value="CAB4220379.1"/>
    <property type="molecule type" value="Genomic_DNA"/>
</dbReference>
<evidence type="ECO:0000313" key="2">
    <source>
        <dbReference type="EMBL" id="CAB4220379.1"/>
    </source>
</evidence>
<gene>
    <name evidence="1" type="ORF">UFOVP1033_9</name>
    <name evidence="2" type="ORF">UFOVP1631_9</name>
</gene>
<sequence length="157" mass="16114">MSISTASAQVATLSRYRYVAVGAETSVSGVDANGNVLAYTVGMEQVYLNGVMLVRTSDYTATSGTSITALTALVASDVVEILTFSPFTIANAVDQTLVDAKGDLIVATGDNVVTRVAVGTGSTASGGTPQALVPDSTQTSGVRWGDDLLILQFMQAI</sequence>
<protein>
    <submittedName>
        <fullName evidence="2">Uncharacterized protein</fullName>
    </submittedName>
</protein>
<organism evidence="2">
    <name type="scientific">uncultured Caudovirales phage</name>
    <dbReference type="NCBI Taxonomy" id="2100421"/>
    <lineage>
        <taxon>Viruses</taxon>
        <taxon>Duplodnaviria</taxon>
        <taxon>Heunggongvirae</taxon>
        <taxon>Uroviricota</taxon>
        <taxon>Caudoviricetes</taxon>
        <taxon>Peduoviridae</taxon>
        <taxon>Maltschvirus</taxon>
        <taxon>Maltschvirus maltsch</taxon>
    </lineage>
</organism>
<evidence type="ECO:0000313" key="1">
    <source>
        <dbReference type="EMBL" id="CAB4178742.1"/>
    </source>
</evidence>